<dbReference type="EMBL" id="VOQR01000001">
    <property type="protein sequence ID" value="TXC70697.1"/>
    <property type="molecule type" value="Genomic_DNA"/>
</dbReference>
<evidence type="ECO:0000259" key="1">
    <source>
        <dbReference type="Pfam" id="PF21777"/>
    </source>
</evidence>
<name>A0A5C6UD04_9SPHN</name>
<dbReference type="Proteomes" id="UP000321250">
    <property type="component" value="Unassembled WGS sequence"/>
</dbReference>
<keyword evidence="3" id="KW-1185">Reference proteome</keyword>
<dbReference type="Pfam" id="PF21777">
    <property type="entry name" value="SDR-like"/>
    <property type="match status" value="1"/>
</dbReference>
<reference evidence="2 3" key="1">
    <citation type="journal article" date="2013" name="Antonie Van Leeuwenhoek">
        <title>Sphingomonas ginsenosidivorax sp. nov., with the ability to transform ginsenosides.</title>
        <authorList>
            <person name="Jin X.F."/>
            <person name="Kim J.K."/>
            <person name="Liu Q.M."/>
            <person name="Kang M.S."/>
            <person name="He D."/>
            <person name="Jin F.X."/>
            <person name="Kim S.C."/>
            <person name="Im W.T."/>
        </authorList>
    </citation>
    <scope>NUCLEOTIDE SEQUENCE [LARGE SCALE GENOMIC DNA]</scope>
    <source>
        <strain evidence="2 3">KHI67</strain>
    </source>
</reference>
<gene>
    <name evidence="2" type="ORF">FSB78_06930</name>
</gene>
<feature type="domain" description="Short chain dehydrogenase-like proteobacteria" evidence="1">
    <location>
        <begin position="18"/>
        <end position="89"/>
    </location>
</feature>
<organism evidence="2 3">
    <name type="scientific">Sphingomonas ginsenosidivorax</name>
    <dbReference type="NCBI Taxonomy" id="862135"/>
    <lineage>
        <taxon>Bacteria</taxon>
        <taxon>Pseudomonadati</taxon>
        <taxon>Pseudomonadota</taxon>
        <taxon>Alphaproteobacteria</taxon>
        <taxon>Sphingomonadales</taxon>
        <taxon>Sphingomonadaceae</taxon>
        <taxon>Sphingomonas</taxon>
    </lineage>
</organism>
<dbReference type="OrthoDB" id="7584125at2"/>
<proteinExistence type="predicted"/>
<sequence>MRIDLAATEDLAACVRGATGESIVLVIAPRAPLEMALARAAIAPLAIERAPAMRVNAVVPGVGADAHDVEAAVAYLENARSTTGQILDVTQPSSRV</sequence>
<dbReference type="AlphaFoldDB" id="A0A5C6UD04"/>
<protein>
    <recommendedName>
        <fullName evidence="1">Short chain dehydrogenase-like proteobacteria domain-containing protein</fullName>
    </recommendedName>
</protein>
<accession>A0A5C6UD04</accession>
<comment type="caution">
    <text evidence="2">The sequence shown here is derived from an EMBL/GenBank/DDBJ whole genome shotgun (WGS) entry which is preliminary data.</text>
</comment>
<dbReference type="RefSeq" id="WP_147081247.1">
    <property type="nucleotide sequence ID" value="NZ_VOQR01000001.1"/>
</dbReference>
<evidence type="ECO:0000313" key="2">
    <source>
        <dbReference type="EMBL" id="TXC70697.1"/>
    </source>
</evidence>
<dbReference type="InterPro" id="IPR048623">
    <property type="entry name" value="SDR-like_proteobact"/>
</dbReference>
<evidence type="ECO:0000313" key="3">
    <source>
        <dbReference type="Proteomes" id="UP000321250"/>
    </source>
</evidence>